<keyword evidence="2" id="KW-1185">Reference proteome</keyword>
<protein>
    <submittedName>
        <fullName evidence="1">Uncharacterized protein</fullName>
    </submittedName>
</protein>
<gene>
    <name evidence="1" type="ORF">JCM21531_4713</name>
</gene>
<evidence type="ECO:0000313" key="1">
    <source>
        <dbReference type="EMBL" id="GAE91038.1"/>
    </source>
</evidence>
<dbReference type="AlphaFoldDB" id="W4VE06"/>
<dbReference type="EMBL" id="BAVR01000151">
    <property type="protein sequence ID" value="GAE91038.1"/>
    <property type="molecule type" value="Genomic_DNA"/>
</dbReference>
<name>W4VE06_9FIRM</name>
<sequence length="318" mass="36281">MAKEVIDYTESKAEDFLKKASTTISDYIDSKIDLLVDKAFTSIENPLKEGVYSADDIFNDLEVSLNVRVEGEVGEILNQISNEVQALLLEQIEAVENSTIGSYVPDTIKGVDYTDFFEEYKDRNLKEAIAELTAGLVEGRELLGYSVDETSKKVNSMLFNTIQEAKWQVKYSIKKKIEGYKENLVNKFKETFKNVADKGKEEVNKFIDSIGNTSDSEVMKTNLKGSFLSMKYTDYLRIFLLFTNKGVKMKRIADLIQVNMRAVSGSKTFKISECSTYMRIESSISIKYLFATKPFMPKELRTEDGKRIKFDVILYKGY</sequence>
<accession>W4VE06</accession>
<comment type="caution">
    <text evidence="1">The sequence shown here is derived from an EMBL/GenBank/DDBJ whole genome shotgun (WGS) entry which is preliminary data.</text>
</comment>
<proteinExistence type="predicted"/>
<organism evidence="1 2">
    <name type="scientific">Acetivibrio straminisolvens JCM 21531</name>
    <dbReference type="NCBI Taxonomy" id="1294263"/>
    <lineage>
        <taxon>Bacteria</taxon>
        <taxon>Bacillati</taxon>
        <taxon>Bacillota</taxon>
        <taxon>Clostridia</taxon>
        <taxon>Eubacteriales</taxon>
        <taxon>Oscillospiraceae</taxon>
        <taxon>Acetivibrio</taxon>
    </lineage>
</organism>
<evidence type="ECO:0000313" key="2">
    <source>
        <dbReference type="Proteomes" id="UP000019109"/>
    </source>
</evidence>
<dbReference type="Pfam" id="PF18960">
    <property type="entry name" value="DUF5702"/>
    <property type="match status" value="1"/>
</dbReference>
<dbReference type="Proteomes" id="UP000019109">
    <property type="component" value="Unassembled WGS sequence"/>
</dbReference>
<dbReference type="InterPro" id="IPR043756">
    <property type="entry name" value="DUF5702"/>
</dbReference>
<reference evidence="1" key="1">
    <citation type="journal article" date="2014" name="Genome Announc.">
        <title>Draft Genome Sequence of Clostridium straminisolvens Strain JCM 21531T, Isolated from a Cellulose-Degrading Bacterial Community.</title>
        <authorList>
            <person name="Yuki M."/>
            <person name="Oshima K."/>
            <person name="Suda W."/>
            <person name="Sakamoto M."/>
            <person name="Kitamura K."/>
            <person name="Iida T."/>
            <person name="Hattori M."/>
            <person name="Ohkuma M."/>
        </authorList>
    </citation>
    <scope>NUCLEOTIDE SEQUENCE [LARGE SCALE GENOMIC DNA]</scope>
    <source>
        <strain evidence="1">JCM 21531</strain>
    </source>
</reference>